<protein>
    <submittedName>
        <fullName evidence="1">Uncharacterized protein</fullName>
    </submittedName>
</protein>
<dbReference type="EMBL" id="WSEL01000009">
    <property type="protein sequence ID" value="MVQ31846.1"/>
    <property type="molecule type" value="Genomic_DNA"/>
</dbReference>
<gene>
    <name evidence="1" type="ORF">GON04_20480</name>
</gene>
<comment type="caution">
    <text evidence="1">The sequence shown here is derived from an EMBL/GenBank/DDBJ whole genome shotgun (WGS) entry which is preliminary data.</text>
</comment>
<dbReference type="RefSeq" id="WP_157399854.1">
    <property type="nucleotide sequence ID" value="NZ_WSEL01000009.1"/>
</dbReference>
<keyword evidence="2" id="KW-1185">Reference proteome</keyword>
<organism evidence="1 2">
    <name type="scientific">Ramlibacter pinisoli</name>
    <dbReference type="NCBI Taxonomy" id="2682844"/>
    <lineage>
        <taxon>Bacteria</taxon>
        <taxon>Pseudomonadati</taxon>
        <taxon>Pseudomonadota</taxon>
        <taxon>Betaproteobacteria</taxon>
        <taxon>Burkholderiales</taxon>
        <taxon>Comamonadaceae</taxon>
        <taxon>Ramlibacter</taxon>
    </lineage>
</organism>
<evidence type="ECO:0000313" key="1">
    <source>
        <dbReference type="EMBL" id="MVQ31846.1"/>
    </source>
</evidence>
<reference evidence="1 2" key="1">
    <citation type="submission" date="2019-12" db="EMBL/GenBank/DDBJ databases">
        <authorList>
            <person name="Huq M.A."/>
        </authorList>
    </citation>
    <scope>NUCLEOTIDE SEQUENCE [LARGE SCALE GENOMIC DNA]</scope>
    <source>
        <strain evidence="1 2">MAH-25</strain>
    </source>
</reference>
<accession>A0A6N8J0Y6</accession>
<dbReference type="AlphaFoldDB" id="A0A6N8J0Y6"/>
<sequence>MRHSSSSDDAQESVTHDEAFLLQHLKDLLAARRRAARVWHKLGAQERARAMDDRLLIRDCISKLRLMRAGVSSMFLGLGQREWAPAPGKRRSLARLNSQ</sequence>
<name>A0A6N8J0Y6_9BURK</name>
<dbReference type="Proteomes" id="UP000469385">
    <property type="component" value="Unassembled WGS sequence"/>
</dbReference>
<evidence type="ECO:0000313" key="2">
    <source>
        <dbReference type="Proteomes" id="UP000469385"/>
    </source>
</evidence>
<proteinExistence type="predicted"/>